<dbReference type="RefSeq" id="WP_285636311.1">
    <property type="nucleotide sequence ID" value="NZ_BSTJ01000020.1"/>
</dbReference>
<comment type="caution">
    <text evidence="1">The sequence shown here is derived from an EMBL/GenBank/DDBJ whole genome shotgun (WGS) entry which is preliminary data.</text>
</comment>
<sequence length="216" mass="23932">MQGGGAVERSIFRGVTYFLHVPFEVRHLVGPAAEAAERAAVRDSAKGREVLAALAKAGPDGRAAEDILRRYGVEVEFNRGVGSGYVDHLNGLMVDLEEEGHPAITIIHEAEHIALEKEGRNAYAQIKTLDRAGYIEAQISEEVGALVKETRANIELQRHYPDLPDAPFQESYLAGGHEEILRLLREGHVEDPTFGQTYPEYYGEEWNVHNLGRHAP</sequence>
<name>A0A9W6RTN0_9ACTN</name>
<dbReference type="EMBL" id="BSTJ01000020">
    <property type="protein sequence ID" value="GLY81619.1"/>
    <property type="molecule type" value="Genomic_DNA"/>
</dbReference>
<reference evidence="1" key="1">
    <citation type="submission" date="2023-03" db="EMBL/GenBank/DDBJ databases">
        <title>Actinoallomurus iriomotensis NBRC 103681.</title>
        <authorList>
            <person name="Ichikawa N."/>
            <person name="Sato H."/>
            <person name="Tonouchi N."/>
        </authorList>
    </citation>
    <scope>NUCLEOTIDE SEQUENCE</scope>
    <source>
        <strain evidence="1">NBRC 103681</strain>
    </source>
</reference>
<proteinExistence type="predicted"/>
<dbReference type="AlphaFoldDB" id="A0A9W6RTN0"/>
<dbReference type="Proteomes" id="UP001165135">
    <property type="component" value="Unassembled WGS sequence"/>
</dbReference>
<accession>A0A9W6RTN0</accession>
<organism evidence="1 2">
    <name type="scientific">Actinoallomurus iriomotensis</name>
    <dbReference type="NCBI Taxonomy" id="478107"/>
    <lineage>
        <taxon>Bacteria</taxon>
        <taxon>Bacillati</taxon>
        <taxon>Actinomycetota</taxon>
        <taxon>Actinomycetes</taxon>
        <taxon>Streptosporangiales</taxon>
        <taxon>Thermomonosporaceae</taxon>
        <taxon>Actinoallomurus</taxon>
    </lineage>
</organism>
<protein>
    <submittedName>
        <fullName evidence="1">Uncharacterized protein</fullName>
    </submittedName>
</protein>
<gene>
    <name evidence="1" type="ORF">Airi01_098860</name>
</gene>
<evidence type="ECO:0000313" key="1">
    <source>
        <dbReference type="EMBL" id="GLY81619.1"/>
    </source>
</evidence>
<evidence type="ECO:0000313" key="2">
    <source>
        <dbReference type="Proteomes" id="UP001165135"/>
    </source>
</evidence>